<dbReference type="EMBL" id="RKLT01000003">
    <property type="protein sequence ID" value="MBX0295625.1"/>
    <property type="molecule type" value="Genomic_DNA"/>
</dbReference>
<evidence type="ECO:0000313" key="1">
    <source>
        <dbReference type="EMBL" id="MBX0295625.1"/>
    </source>
</evidence>
<protein>
    <recommendedName>
        <fullName evidence="3">Small CPxCG-related zinc finger protein</fullName>
    </recommendedName>
</protein>
<organism evidence="1 2">
    <name type="scientific">Haloarcula nitratireducens</name>
    <dbReference type="NCBI Taxonomy" id="2487749"/>
    <lineage>
        <taxon>Archaea</taxon>
        <taxon>Methanobacteriati</taxon>
        <taxon>Methanobacteriota</taxon>
        <taxon>Stenosarchaea group</taxon>
        <taxon>Halobacteria</taxon>
        <taxon>Halobacteriales</taxon>
        <taxon>Haloarculaceae</taxon>
        <taxon>Haloarcula</taxon>
    </lineage>
</organism>
<evidence type="ECO:0000313" key="2">
    <source>
        <dbReference type="Proteomes" id="UP001430455"/>
    </source>
</evidence>
<dbReference type="RefSeq" id="WP_220580251.1">
    <property type="nucleotide sequence ID" value="NZ_RKLT01000003.1"/>
</dbReference>
<comment type="caution">
    <text evidence="1">The sequence shown here is derived from an EMBL/GenBank/DDBJ whole genome shotgun (WGS) entry which is preliminary data.</text>
</comment>
<keyword evidence="2" id="KW-1185">Reference proteome</keyword>
<evidence type="ECO:0008006" key="3">
    <source>
        <dbReference type="Google" id="ProtNLM"/>
    </source>
</evidence>
<reference evidence="1 2" key="1">
    <citation type="submission" date="2021-06" db="EMBL/GenBank/DDBJ databases">
        <title>Halomicroarcula sp. a new haloarchaeum isolated from saline soil.</title>
        <authorList>
            <person name="Duran-Viseras A."/>
            <person name="Sanchez-Porro C."/>
            <person name="Ventosa A."/>
        </authorList>
    </citation>
    <scope>NUCLEOTIDE SEQUENCE [LARGE SCALE GENOMIC DNA]</scope>
    <source>
        <strain evidence="1 2">F27</strain>
    </source>
</reference>
<dbReference type="Proteomes" id="UP001430455">
    <property type="component" value="Unassembled WGS sequence"/>
</dbReference>
<accession>A0AAW4PDV3</accession>
<name>A0AAW4PDV3_9EURY</name>
<proteinExistence type="predicted"/>
<sequence>MVRCENCGAEAETTEELDHEDVEQIEIDEGGDGPPRVRYGANIRDLWLCKQCGKVLGVS</sequence>
<dbReference type="AlphaFoldDB" id="A0AAW4PDV3"/>
<gene>
    <name evidence="1" type="ORF">EGH23_12115</name>
</gene>